<name>A0ABT3ZD48_9HYPH</name>
<comment type="function">
    <text evidence="8">Catalyzes the acetylation of L-2,4-diaminobutyrate (DABA) to gamma-N-acetyl-alpha,gamma-diaminobutyric acid (ADABA) with acetyl coenzyme A.</text>
</comment>
<feature type="domain" description="N-acetyltransferase" evidence="9">
    <location>
        <begin position="18"/>
        <end position="166"/>
    </location>
</feature>
<evidence type="ECO:0000256" key="4">
    <source>
        <dbReference type="ARBA" id="ARBA00017935"/>
    </source>
</evidence>
<organism evidence="10 11">
    <name type="scientific">Hoeflea algicola</name>
    <dbReference type="NCBI Taxonomy" id="2983763"/>
    <lineage>
        <taxon>Bacteria</taxon>
        <taxon>Pseudomonadati</taxon>
        <taxon>Pseudomonadota</taxon>
        <taxon>Alphaproteobacteria</taxon>
        <taxon>Hyphomicrobiales</taxon>
        <taxon>Rhizobiaceae</taxon>
        <taxon>Hoeflea</taxon>
    </lineage>
</organism>
<keyword evidence="6 8" id="KW-0012">Acyltransferase</keyword>
<dbReference type="PROSITE" id="PS51186">
    <property type="entry name" value="GNAT"/>
    <property type="match status" value="1"/>
</dbReference>
<keyword evidence="5 8" id="KW-0808">Transferase</keyword>
<dbReference type="InterPro" id="IPR012772">
    <property type="entry name" value="Ectoine_EctA"/>
</dbReference>
<dbReference type="Pfam" id="PF00583">
    <property type="entry name" value="Acetyltransf_1"/>
    <property type="match status" value="1"/>
</dbReference>
<evidence type="ECO:0000256" key="3">
    <source>
        <dbReference type="ARBA" id="ARBA00012355"/>
    </source>
</evidence>
<evidence type="ECO:0000256" key="7">
    <source>
        <dbReference type="ARBA" id="ARBA00048924"/>
    </source>
</evidence>
<evidence type="ECO:0000256" key="5">
    <source>
        <dbReference type="ARBA" id="ARBA00022679"/>
    </source>
</evidence>
<dbReference type="RefSeq" id="WP_267655168.1">
    <property type="nucleotide sequence ID" value="NZ_JAOVZR010000001.1"/>
</dbReference>
<evidence type="ECO:0000313" key="11">
    <source>
        <dbReference type="Proteomes" id="UP001073227"/>
    </source>
</evidence>
<sequence length="182" mass="20414">MRPHILRNEASNPNRNVIKFRTPEPEDGSLIWQLIRECEPLDRNSMYCNLLQCDHFADTCVVAEKDGDIVGWVSGYIVPSDPDTLFVWQVAVSDRARGMGVAKRMLNELVSRKCCAGVSTLKTTITRDNDASWALFNAFADQNNAPLAHDAHYVRDDHFDGRHATEHMVTIAPFGERKSAAA</sequence>
<proteinExistence type="inferred from homology"/>
<comment type="caution">
    <text evidence="10">The sequence shown here is derived from an EMBL/GenBank/DDBJ whole genome shotgun (WGS) entry which is preliminary data.</text>
</comment>
<dbReference type="EMBL" id="JAOVZR010000001">
    <property type="protein sequence ID" value="MCY0149727.1"/>
    <property type="molecule type" value="Genomic_DNA"/>
</dbReference>
<comment type="similarity">
    <text evidence="2 8">Belongs to the acetyltransferase family. EctA subfamily.</text>
</comment>
<protein>
    <recommendedName>
        <fullName evidence="4 8">L-2,4-diaminobutyric acid acetyltransferase</fullName>
        <shortName evidence="8">DABA acetyltransferase</shortName>
        <ecNumber evidence="3 8">2.3.1.178</ecNumber>
    </recommendedName>
</protein>
<dbReference type="InterPro" id="IPR016181">
    <property type="entry name" value="Acyl_CoA_acyltransferase"/>
</dbReference>
<keyword evidence="11" id="KW-1185">Reference proteome</keyword>
<dbReference type="EC" id="2.3.1.178" evidence="3 8"/>
<gene>
    <name evidence="8 10" type="primary">ectA</name>
    <name evidence="10" type="ORF">OEG84_18935</name>
</gene>
<evidence type="ECO:0000313" key="10">
    <source>
        <dbReference type="EMBL" id="MCY0149727.1"/>
    </source>
</evidence>
<evidence type="ECO:0000256" key="1">
    <source>
        <dbReference type="ARBA" id="ARBA00004978"/>
    </source>
</evidence>
<comment type="catalytic activity">
    <reaction evidence="7 8">
        <text>L-2,4-diaminobutanoate + acetyl-CoA = (2S)-4-acetamido-2-aminobutanoate + CoA + H(+)</text>
        <dbReference type="Rhea" id="RHEA:16901"/>
        <dbReference type="ChEBI" id="CHEBI:15378"/>
        <dbReference type="ChEBI" id="CHEBI:57287"/>
        <dbReference type="ChEBI" id="CHEBI:57288"/>
        <dbReference type="ChEBI" id="CHEBI:58761"/>
        <dbReference type="ChEBI" id="CHEBI:58929"/>
        <dbReference type="EC" id="2.3.1.178"/>
    </reaction>
</comment>
<evidence type="ECO:0000256" key="8">
    <source>
        <dbReference type="RuleBase" id="RU365045"/>
    </source>
</evidence>
<comment type="pathway">
    <text evidence="1 8">Amine and polyamine biosynthesis; ectoine biosynthesis; L-ectoine from L-aspartate 4-semialdehyde: step 2/3.</text>
</comment>
<dbReference type="InterPro" id="IPR000182">
    <property type="entry name" value="GNAT_dom"/>
</dbReference>
<evidence type="ECO:0000256" key="2">
    <source>
        <dbReference type="ARBA" id="ARBA00010712"/>
    </source>
</evidence>
<accession>A0ABT3ZD48</accession>
<dbReference type="Gene3D" id="3.40.630.30">
    <property type="match status" value="1"/>
</dbReference>
<dbReference type="CDD" id="cd04301">
    <property type="entry name" value="NAT_SF"/>
    <property type="match status" value="1"/>
</dbReference>
<evidence type="ECO:0000259" key="9">
    <source>
        <dbReference type="PROSITE" id="PS51186"/>
    </source>
</evidence>
<dbReference type="GO" id="GO:0033816">
    <property type="term" value="F:diaminobutyrate acetyltransferase activity"/>
    <property type="evidence" value="ECO:0007669"/>
    <property type="project" value="UniProtKB-EC"/>
</dbReference>
<evidence type="ECO:0000256" key="6">
    <source>
        <dbReference type="ARBA" id="ARBA00023315"/>
    </source>
</evidence>
<dbReference type="SUPFAM" id="SSF55729">
    <property type="entry name" value="Acyl-CoA N-acyltransferases (Nat)"/>
    <property type="match status" value="1"/>
</dbReference>
<reference evidence="10" key="1">
    <citation type="submission" date="2022-10" db="EMBL/GenBank/DDBJ databases">
        <title>Hoeflea sp. G2-23, isolated from marine algae.</title>
        <authorList>
            <person name="Kristyanto S."/>
            <person name="Kim J.M."/>
            <person name="Jeon C.O."/>
        </authorList>
    </citation>
    <scope>NUCLEOTIDE SEQUENCE</scope>
    <source>
        <strain evidence="10">G2-23</strain>
    </source>
</reference>
<dbReference type="Proteomes" id="UP001073227">
    <property type="component" value="Unassembled WGS sequence"/>
</dbReference>
<dbReference type="NCBIfam" id="TIGR02406">
    <property type="entry name" value="ectoine_EctA"/>
    <property type="match status" value="1"/>
</dbReference>